<evidence type="ECO:0000256" key="1">
    <source>
        <dbReference type="SAM" id="Coils"/>
    </source>
</evidence>
<gene>
    <name evidence="3" type="ORF">CLV96_2730</name>
</gene>
<dbReference type="AlphaFoldDB" id="A0A4R8MW31"/>
<name>A0A4R8MW31_LEPME</name>
<dbReference type="NCBIfam" id="NF047433">
    <property type="entry name" value="Lepto_7_Nterm"/>
    <property type="match status" value="1"/>
</dbReference>
<feature type="transmembrane region" description="Helical" evidence="2">
    <location>
        <begin position="51"/>
        <end position="72"/>
    </location>
</feature>
<keyword evidence="2" id="KW-0812">Transmembrane</keyword>
<feature type="coiled-coil region" evidence="1">
    <location>
        <begin position="278"/>
        <end position="317"/>
    </location>
</feature>
<dbReference type="OrthoDB" id="345811at2"/>
<keyword evidence="2" id="KW-0472">Membrane</keyword>
<evidence type="ECO:0000313" key="3">
    <source>
        <dbReference type="EMBL" id="TDY73694.1"/>
    </source>
</evidence>
<keyword evidence="2" id="KW-1133">Transmembrane helix</keyword>
<dbReference type="STRING" id="1193051.LEP1GSC017_1275"/>
<evidence type="ECO:0000256" key="2">
    <source>
        <dbReference type="SAM" id="Phobius"/>
    </source>
</evidence>
<dbReference type="EMBL" id="SORO01000001">
    <property type="protein sequence ID" value="TDY73694.1"/>
    <property type="molecule type" value="Genomic_DNA"/>
</dbReference>
<proteinExistence type="predicted"/>
<sequence length="318" mass="36509">MFGGFSNPVKSLWISRSISAKRENSVLQMILNPNNIGKILERTISMRNKHLALIVLIFCIISPLAAVQTILLKQGKSIKGVITNQNVDSVEVDAQNGKHMVISKKTVLKIIYKDIAESEEEIIRREEEEKRKSEKEKAIAAKQEEIRKRREELMRQESERKTNQEGGEVITHSLRDSFVLGSVADGNMITLAPDSAKCQIFQSYPEYFWLFGALRFKEPNWDVLLPKDNRPVRIKQTSTWGDMAITLLGGFLITITRKTIVVDVCEGNGYRMVSDSEIKRIKDEAVEQIRTEQELKEAEEKYELEQLEKDLETLKKRK</sequence>
<keyword evidence="4" id="KW-1185">Reference proteome</keyword>
<reference evidence="3 4" key="1">
    <citation type="submission" date="2019-03" db="EMBL/GenBank/DDBJ databases">
        <title>Genomic Encyclopedia of Archaeal and Bacterial Type Strains, Phase II (KMG-II): from individual species to whole genera.</title>
        <authorList>
            <person name="Goeker M."/>
        </authorList>
    </citation>
    <scope>NUCLEOTIDE SEQUENCE [LARGE SCALE GENOMIC DNA]</scope>
    <source>
        <strain evidence="3 4">DSM 21537</strain>
    </source>
</reference>
<dbReference type="Proteomes" id="UP000294684">
    <property type="component" value="Unassembled WGS sequence"/>
</dbReference>
<evidence type="ECO:0000313" key="4">
    <source>
        <dbReference type="Proteomes" id="UP000294684"/>
    </source>
</evidence>
<feature type="coiled-coil region" evidence="1">
    <location>
        <begin position="115"/>
        <end position="161"/>
    </location>
</feature>
<keyword evidence="1" id="KW-0175">Coiled coil</keyword>
<protein>
    <submittedName>
        <fullName evidence="3">Uncharacterized protein</fullName>
    </submittedName>
</protein>
<accession>A0A4R8MW31</accession>
<comment type="caution">
    <text evidence="3">The sequence shown here is derived from an EMBL/GenBank/DDBJ whole genome shotgun (WGS) entry which is preliminary data.</text>
</comment>
<organism evidence="3 4">
    <name type="scientific">Leptospira meyeri</name>
    <dbReference type="NCBI Taxonomy" id="29508"/>
    <lineage>
        <taxon>Bacteria</taxon>
        <taxon>Pseudomonadati</taxon>
        <taxon>Spirochaetota</taxon>
        <taxon>Spirochaetia</taxon>
        <taxon>Leptospirales</taxon>
        <taxon>Leptospiraceae</taxon>
        <taxon>Leptospira</taxon>
    </lineage>
</organism>